<dbReference type="SUPFAM" id="SSF47090">
    <property type="entry name" value="PGBD-like"/>
    <property type="match status" value="4"/>
</dbReference>
<evidence type="ECO:0000313" key="2">
    <source>
        <dbReference type="EMBL" id="GET36637.1"/>
    </source>
</evidence>
<dbReference type="PANTHER" id="PTHR41533">
    <property type="entry name" value="L,D-TRANSPEPTIDASE HI_1667-RELATED"/>
    <property type="match status" value="1"/>
</dbReference>
<feature type="domain" description="Peptidoglycan binding-like" evidence="1">
    <location>
        <begin position="72"/>
        <end position="128"/>
    </location>
</feature>
<comment type="caution">
    <text evidence="2">The sequence shown here is derived from an EMBL/GenBank/DDBJ whole genome shotgun (WGS) entry which is preliminary data.</text>
</comment>
<dbReference type="Pfam" id="PF01471">
    <property type="entry name" value="PG_binding_1"/>
    <property type="match status" value="4"/>
</dbReference>
<dbReference type="RefSeq" id="WP_226576624.1">
    <property type="nucleotide sequence ID" value="NZ_BLAY01000015.1"/>
</dbReference>
<sequence length="394" mass="42176">METLAYIYLACACESSETIDPADDFSEIKVVRGLKGKKPKSRTWIRLVSLLAASTVIGMAAPATAQIEAGSRGQEVAELQQQLRELGYFDRPSTGNFGPLTKQAVIRFQQDEGLTPDGVVETKTKAALLRRLGRSDAETPPADTQAATATPETVRRITLRRGARGNEVVALQKLLAAAGVYEGSPNGQFDGKTFTAVRQFQRKNRLGADGIVGGRTWSALLDSNGNATAATPFNRDPFLGENGTTVQTPPSEGEQVGGKVGEQVGEQVTAAMIEQGSRGEQVRELQQRLQELGYFNGRTTGNFGPLTKAAVIKFQQDSGLTPSGVVDEATKAALQTKAGSASNLSVRDLQQRLKERGFYSGPLDGNLNEQTKAAIKAAQRAYGVSEADILQARF</sequence>
<protein>
    <submittedName>
        <fullName evidence="2">N-acetylmuramoyl-L-alanine amidase</fullName>
    </submittedName>
</protein>
<dbReference type="EMBL" id="BLAY01000015">
    <property type="protein sequence ID" value="GET36637.1"/>
    <property type="molecule type" value="Genomic_DNA"/>
</dbReference>
<organism evidence="2 3">
    <name type="scientific">Microseira wollei NIES-4236</name>
    <dbReference type="NCBI Taxonomy" id="2530354"/>
    <lineage>
        <taxon>Bacteria</taxon>
        <taxon>Bacillati</taxon>
        <taxon>Cyanobacteriota</taxon>
        <taxon>Cyanophyceae</taxon>
        <taxon>Oscillatoriophycideae</taxon>
        <taxon>Aerosakkonematales</taxon>
        <taxon>Aerosakkonemataceae</taxon>
        <taxon>Microseira</taxon>
    </lineage>
</organism>
<feature type="domain" description="Peptidoglycan binding-like" evidence="1">
    <location>
        <begin position="278"/>
        <end position="334"/>
    </location>
</feature>
<accession>A0AAV3X8P2</accession>
<dbReference type="AlphaFoldDB" id="A0AAV3X8P2"/>
<feature type="domain" description="Peptidoglycan binding-like" evidence="1">
    <location>
        <begin position="345"/>
        <end position="384"/>
    </location>
</feature>
<name>A0AAV3X8P2_9CYAN</name>
<evidence type="ECO:0000259" key="1">
    <source>
        <dbReference type="Pfam" id="PF01471"/>
    </source>
</evidence>
<feature type="domain" description="Peptidoglycan binding-like" evidence="1">
    <location>
        <begin position="164"/>
        <end position="220"/>
    </location>
</feature>
<dbReference type="Proteomes" id="UP001050975">
    <property type="component" value="Unassembled WGS sequence"/>
</dbReference>
<dbReference type="InterPro" id="IPR036366">
    <property type="entry name" value="PGBDSf"/>
</dbReference>
<dbReference type="InterPro" id="IPR002477">
    <property type="entry name" value="Peptidoglycan-bd-like"/>
</dbReference>
<reference evidence="2" key="1">
    <citation type="submission" date="2019-10" db="EMBL/GenBank/DDBJ databases">
        <title>Draft genome sequece of Microseira wollei NIES-4236.</title>
        <authorList>
            <person name="Yamaguchi H."/>
            <person name="Suzuki S."/>
            <person name="Kawachi M."/>
        </authorList>
    </citation>
    <scope>NUCLEOTIDE SEQUENCE</scope>
    <source>
        <strain evidence="2">NIES-4236</strain>
    </source>
</reference>
<gene>
    <name evidence="2" type="ORF">MiSe_13880</name>
</gene>
<dbReference type="InterPro" id="IPR036365">
    <property type="entry name" value="PGBD-like_sf"/>
</dbReference>
<proteinExistence type="predicted"/>
<evidence type="ECO:0000313" key="3">
    <source>
        <dbReference type="Proteomes" id="UP001050975"/>
    </source>
</evidence>
<dbReference type="Gene3D" id="1.10.101.10">
    <property type="entry name" value="PGBD-like superfamily/PGBD"/>
    <property type="match status" value="4"/>
</dbReference>
<keyword evidence="3" id="KW-1185">Reference proteome</keyword>
<dbReference type="InterPro" id="IPR052905">
    <property type="entry name" value="LD-transpeptidase_YkuD-like"/>
</dbReference>
<dbReference type="PANTHER" id="PTHR41533:SF1">
    <property type="entry name" value="L,D-TRANSPEPTIDASE YCBB-RELATED"/>
    <property type="match status" value="1"/>
</dbReference>